<feature type="transmembrane region" description="Helical" evidence="8">
    <location>
        <begin position="124"/>
        <end position="147"/>
    </location>
</feature>
<keyword evidence="3 8" id="KW-0813">Transport</keyword>
<feature type="transmembrane region" description="Helical" evidence="8">
    <location>
        <begin position="184"/>
        <end position="205"/>
    </location>
</feature>
<keyword evidence="10" id="KW-1185">Reference proteome</keyword>
<dbReference type="GO" id="GO:0012505">
    <property type="term" value="C:endomembrane system"/>
    <property type="evidence" value="ECO:0007669"/>
    <property type="project" value="UniProtKB-SubCell"/>
</dbReference>
<evidence type="ECO:0000256" key="5">
    <source>
        <dbReference type="ARBA" id="ARBA00022692"/>
    </source>
</evidence>
<comment type="similarity">
    <text evidence="2 8">Belongs to the NiCoT transporter (TC 2.A.52) family.</text>
</comment>
<sequence>MKDNIASERHSVLRWHAAGLLTLIVLANIAVWLLVFAVFGHNAALMSMAVLAYSFGLRHAVDADHIAAIDNVTRKMMQQGKKPIGIGAFFSLGHSTIVILATAMVAAATMLLRDRLEEWHQIGSVIGTSVSAVFLMVVALLNLVILLDVWKKFRQVKQGVPLPAQQPDEQQPGGGWLSRLCRPLFGLVSCNWHMYLVGFLFGLGFDTATEIGLLSISATGAGQGMQFWHLMLFPAAFAAGMILIDTLDNYVMIGAYGWAFSRPVRKLYYNLTITGASVVVALFIGGLEALGLIIDKLELQGGLWDRIAALNDNLGTLGFWIVGLFICCWLLSMAWYYLCGYDKLQVNTSG</sequence>
<keyword evidence="4" id="KW-0533">Nickel</keyword>
<evidence type="ECO:0000256" key="4">
    <source>
        <dbReference type="ARBA" id="ARBA00022596"/>
    </source>
</evidence>
<evidence type="ECO:0000256" key="2">
    <source>
        <dbReference type="ARBA" id="ARBA00010892"/>
    </source>
</evidence>
<name>A0A506V7G6_9GAMM</name>
<reference evidence="9 10" key="1">
    <citation type="submission" date="2019-06" db="EMBL/GenBank/DDBJ databases">
        <authorList>
            <person name="Yang Y."/>
        </authorList>
    </citation>
    <scope>NUCLEOTIDE SEQUENCE [LARGE SCALE GENOMIC DNA]</scope>
    <source>
        <strain evidence="9 10">BIT-26</strain>
    </source>
</reference>
<gene>
    <name evidence="9" type="ORF">FKM52_14220</name>
</gene>
<evidence type="ECO:0000256" key="6">
    <source>
        <dbReference type="ARBA" id="ARBA00022989"/>
    </source>
</evidence>
<dbReference type="PANTHER" id="PTHR31611:SF0">
    <property type="entry name" value="HIGH-AFFINITY NICKEL TRANSPORT PROTEIN NIC1"/>
    <property type="match status" value="1"/>
</dbReference>
<keyword evidence="7 8" id="KW-0472">Membrane</keyword>
<dbReference type="GO" id="GO:0015099">
    <property type="term" value="F:nickel cation transmembrane transporter activity"/>
    <property type="evidence" value="ECO:0007669"/>
    <property type="project" value="UniProtKB-UniRule"/>
</dbReference>
<feature type="transmembrane region" description="Helical" evidence="8">
    <location>
        <begin position="314"/>
        <end position="338"/>
    </location>
</feature>
<dbReference type="OrthoDB" id="9776706at2"/>
<feature type="transmembrane region" description="Helical" evidence="8">
    <location>
        <begin position="225"/>
        <end position="247"/>
    </location>
</feature>
<evidence type="ECO:0000256" key="1">
    <source>
        <dbReference type="ARBA" id="ARBA00004127"/>
    </source>
</evidence>
<dbReference type="PANTHER" id="PTHR31611">
    <property type="entry name" value="HIGH-AFFINITY NICKEL TRANSPORT PROTEIN NIC1"/>
    <property type="match status" value="1"/>
</dbReference>
<dbReference type="InterPro" id="IPR004688">
    <property type="entry name" value="Ni/Co_transpt"/>
</dbReference>
<proteinExistence type="inferred from homology"/>
<dbReference type="AlphaFoldDB" id="A0A506V7G6"/>
<protein>
    <recommendedName>
        <fullName evidence="8">Nickel/cobalt efflux system</fullName>
    </recommendedName>
</protein>
<organism evidence="9 10">
    <name type="scientific">Mixta tenebrionis</name>
    <dbReference type="NCBI Taxonomy" id="2562439"/>
    <lineage>
        <taxon>Bacteria</taxon>
        <taxon>Pseudomonadati</taxon>
        <taxon>Pseudomonadota</taxon>
        <taxon>Gammaproteobacteria</taxon>
        <taxon>Enterobacterales</taxon>
        <taxon>Erwiniaceae</taxon>
        <taxon>Mixta</taxon>
    </lineage>
</organism>
<evidence type="ECO:0000313" key="10">
    <source>
        <dbReference type="Proteomes" id="UP000319523"/>
    </source>
</evidence>
<dbReference type="GO" id="GO:0005886">
    <property type="term" value="C:plasma membrane"/>
    <property type="evidence" value="ECO:0007669"/>
    <property type="project" value="UniProtKB-SubCell"/>
</dbReference>
<dbReference type="InterPro" id="IPR011541">
    <property type="entry name" value="Ni/Co_transpt_high_affinity"/>
</dbReference>
<dbReference type="Proteomes" id="UP000319523">
    <property type="component" value="Unassembled WGS sequence"/>
</dbReference>
<keyword evidence="5 8" id="KW-0812">Transmembrane</keyword>
<keyword evidence="6 8" id="KW-1133">Transmembrane helix</keyword>
<feature type="transmembrane region" description="Helical" evidence="8">
    <location>
        <begin position="84"/>
        <end position="112"/>
    </location>
</feature>
<dbReference type="EMBL" id="VHQI01000008">
    <property type="protein sequence ID" value="TPW41402.1"/>
    <property type="molecule type" value="Genomic_DNA"/>
</dbReference>
<feature type="transmembrane region" description="Helical" evidence="8">
    <location>
        <begin position="20"/>
        <end position="39"/>
    </location>
</feature>
<feature type="transmembrane region" description="Helical" evidence="8">
    <location>
        <begin position="267"/>
        <end position="294"/>
    </location>
</feature>
<evidence type="ECO:0000256" key="7">
    <source>
        <dbReference type="ARBA" id="ARBA00023136"/>
    </source>
</evidence>
<dbReference type="RefSeq" id="WP_141176834.1">
    <property type="nucleotide sequence ID" value="NZ_JBHUFX010000005.1"/>
</dbReference>
<accession>A0A506V7G6</accession>
<comment type="subcellular location">
    <subcellularLocation>
        <location evidence="8">Cell membrane</location>
        <topology evidence="8">Multi-pass membrane protein</topology>
    </subcellularLocation>
    <subcellularLocation>
        <location evidence="1">Endomembrane system</location>
        <topology evidence="1">Multi-pass membrane protein</topology>
    </subcellularLocation>
</comment>
<comment type="caution">
    <text evidence="9">The sequence shown here is derived from an EMBL/GenBank/DDBJ whole genome shotgun (WGS) entry which is preliminary data.</text>
</comment>
<dbReference type="NCBIfam" id="TIGR00802">
    <property type="entry name" value="nico"/>
    <property type="match status" value="1"/>
</dbReference>
<evidence type="ECO:0000256" key="3">
    <source>
        <dbReference type="ARBA" id="ARBA00022448"/>
    </source>
</evidence>
<evidence type="ECO:0000313" key="9">
    <source>
        <dbReference type="EMBL" id="TPW41402.1"/>
    </source>
</evidence>
<evidence type="ECO:0000256" key="8">
    <source>
        <dbReference type="RuleBase" id="RU362101"/>
    </source>
</evidence>
<dbReference type="Pfam" id="PF03824">
    <property type="entry name" value="NicO"/>
    <property type="match status" value="1"/>
</dbReference>